<dbReference type="InterPro" id="IPR036097">
    <property type="entry name" value="HisK_dim/P_sf"/>
</dbReference>
<dbReference type="EMBL" id="JAEQNB010000002">
    <property type="protein sequence ID" value="MBL0386574.1"/>
    <property type="molecule type" value="Genomic_DNA"/>
</dbReference>
<dbReference type="SUPFAM" id="SSF47384">
    <property type="entry name" value="Homodimeric domain of signal transducing histidine kinase"/>
    <property type="match status" value="1"/>
</dbReference>
<dbReference type="PRINTS" id="PR00344">
    <property type="entry name" value="BCTRLSENSOR"/>
</dbReference>
<keyword evidence="8" id="KW-0902">Two-component regulatory system</keyword>
<evidence type="ECO:0000313" key="11">
    <source>
        <dbReference type="Proteomes" id="UP000602284"/>
    </source>
</evidence>
<dbReference type="CDD" id="cd00075">
    <property type="entry name" value="HATPase"/>
    <property type="match status" value="1"/>
</dbReference>
<gene>
    <name evidence="10" type="ORF">JJB07_07920</name>
</gene>
<evidence type="ECO:0000256" key="3">
    <source>
        <dbReference type="ARBA" id="ARBA00022553"/>
    </source>
</evidence>
<dbReference type="RefSeq" id="WP_201633315.1">
    <property type="nucleotide sequence ID" value="NZ_JAEQNB010000002.1"/>
</dbReference>
<evidence type="ECO:0000259" key="9">
    <source>
        <dbReference type="PROSITE" id="PS50109"/>
    </source>
</evidence>
<evidence type="ECO:0000256" key="6">
    <source>
        <dbReference type="ARBA" id="ARBA00022777"/>
    </source>
</evidence>
<dbReference type="Pfam" id="PF00512">
    <property type="entry name" value="HisKA"/>
    <property type="match status" value="1"/>
</dbReference>
<evidence type="ECO:0000313" key="10">
    <source>
        <dbReference type="EMBL" id="MBL0386574.1"/>
    </source>
</evidence>
<dbReference type="Pfam" id="PF02518">
    <property type="entry name" value="HATPase_c"/>
    <property type="match status" value="1"/>
</dbReference>
<dbReference type="PANTHER" id="PTHR43065:SF10">
    <property type="entry name" value="PEROXIDE STRESS-ACTIVATED HISTIDINE KINASE MAK3"/>
    <property type="match status" value="1"/>
</dbReference>
<dbReference type="InterPro" id="IPR036890">
    <property type="entry name" value="HATPase_C_sf"/>
</dbReference>
<dbReference type="SUPFAM" id="SSF55874">
    <property type="entry name" value="ATPase domain of HSP90 chaperone/DNA topoisomerase II/histidine kinase"/>
    <property type="match status" value="1"/>
</dbReference>
<dbReference type="PROSITE" id="PS50109">
    <property type="entry name" value="HIS_KIN"/>
    <property type="match status" value="1"/>
</dbReference>
<sequence>MNDLKLNPSPEFAEAWARSRSYGIDPNAFPSVLPVPASDLQQRIFANRLLLESALPYIDHLYRTVESECIVAVCDVDSVLLATRGERLPDEILKQHTTPGMCWSEPIFGANALGTAIAENRSVHIVGTDHYLTDLHGMSCAASPLHDEHGTVIGALAIAAYKTEHSPYMLGTVLSITHAIEKAMILKSQHYRTLLLQEKITETSNHLILITDAKGNIVHRNQAAELMMPVAGAPRLQDLFSEKSAPVVALLEQCDLTDFHEKLLHPVTGAECHLFWDARWVIDPMVQQTTLLLVGRDMTRYVRMEHNLRQSERLSTMGMFAAQIAHEIRNPVAVIKLAMQLMLGQEDFSEKSEKKGQMILREISRIEGLVNHFLDISRPQNPDFKECDIIELLRSTCNLMQGVFREANLRLVENYEEVGLLRADCDQLHQVILNLFRNAIDATPAGGEIELTVKRPEEEPDFVVIEVRDTGQGIPEDRLQDIFEPFYTTKSKGTGLGLHNSKAIIEAHGGDMEIESEIGRGTRISIWLPMCPEEAILD</sequence>
<evidence type="ECO:0000256" key="8">
    <source>
        <dbReference type="ARBA" id="ARBA00023012"/>
    </source>
</evidence>
<dbReference type="Gene3D" id="3.30.450.40">
    <property type="match status" value="1"/>
</dbReference>
<reference evidence="10 11" key="1">
    <citation type="submission" date="2021-01" db="EMBL/GenBank/DDBJ databases">
        <title>Tumebacillus sp. strain ITR2 16S ribosomal RNA gene Genome sequencing and assembly.</title>
        <authorList>
            <person name="Kang M."/>
        </authorList>
    </citation>
    <scope>NUCLEOTIDE SEQUENCE [LARGE SCALE GENOMIC DNA]</scope>
    <source>
        <strain evidence="10 11">ITR2</strain>
    </source>
</reference>
<evidence type="ECO:0000256" key="2">
    <source>
        <dbReference type="ARBA" id="ARBA00012438"/>
    </source>
</evidence>
<dbReference type="Proteomes" id="UP000602284">
    <property type="component" value="Unassembled WGS sequence"/>
</dbReference>
<dbReference type="EC" id="2.7.13.3" evidence="2"/>
<dbReference type="InterPro" id="IPR005467">
    <property type="entry name" value="His_kinase_dom"/>
</dbReference>
<accession>A0ABS1J8J1</accession>
<dbReference type="Pfam" id="PF01590">
    <property type="entry name" value="GAF"/>
    <property type="match status" value="1"/>
</dbReference>
<keyword evidence="3" id="KW-0597">Phosphoprotein</keyword>
<organism evidence="10 11">
    <name type="scientific">Tumebacillus amylolyticus</name>
    <dbReference type="NCBI Taxonomy" id="2801339"/>
    <lineage>
        <taxon>Bacteria</taxon>
        <taxon>Bacillati</taxon>
        <taxon>Bacillota</taxon>
        <taxon>Bacilli</taxon>
        <taxon>Bacillales</taxon>
        <taxon>Alicyclobacillaceae</taxon>
        <taxon>Tumebacillus</taxon>
    </lineage>
</organism>
<dbReference type="InterPro" id="IPR003594">
    <property type="entry name" value="HATPase_dom"/>
</dbReference>
<dbReference type="Gene3D" id="3.30.565.10">
    <property type="entry name" value="Histidine kinase-like ATPase, C-terminal domain"/>
    <property type="match status" value="1"/>
</dbReference>
<dbReference type="SMART" id="SM00387">
    <property type="entry name" value="HATPase_c"/>
    <property type="match status" value="1"/>
</dbReference>
<keyword evidence="11" id="KW-1185">Reference proteome</keyword>
<protein>
    <recommendedName>
        <fullName evidence="2">histidine kinase</fullName>
        <ecNumber evidence="2">2.7.13.3</ecNumber>
    </recommendedName>
</protein>
<feature type="domain" description="Histidine kinase" evidence="9">
    <location>
        <begin position="323"/>
        <end position="532"/>
    </location>
</feature>
<dbReference type="InterPro" id="IPR003018">
    <property type="entry name" value="GAF"/>
</dbReference>
<dbReference type="InterPro" id="IPR029016">
    <property type="entry name" value="GAF-like_dom_sf"/>
</dbReference>
<dbReference type="Gene3D" id="1.10.287.130">
    <property type="match status" value="1"/>
</dbReference>
<comment type="caution">
    <text evidence="10">The sequence shown here is derived from an EMBL/GenBank/DDBJ whole genome shotgun (WGS) entry which is preliminary data.</text>
</comment>
<dbReference type="CDD" id="cd00082">
    <property type="entry name" value="HisKA"/>
    <property type="match status" value="1"/>
</dbReference>
<comment type="catalytic activity">
    <reaction evidence="1">
        <text>ATP + protein L-histidine = ADP + protein N-phospho-L-histidine.</text>
        <dbReference type="EC" id="2.7.13.3"/>
    </reaction>
</comment>
<keyword evidence="7" id="KW-0067">ATP-binding</keyword>
<dbReference type="InterPro" id="IPR003661">
    <property type="entry name" value="HisK_dim/P_dom"/>
</dbReference>
<evidence type="ECO:0000256" key="7">
    <source>
        <dbReference type="ARBA" id="ARBA00022840"/>
    </source>
</evidence>
<evidence type="ECO:0000256" key="1">
    <source>
        <dbReference type="ARBA" id="ARBA00000085"/>
    </source>
</evidence>
<dbReference type="PANTHER" id="PTHR43065">
    <property type="entry name" value="SENSOR HISTIDINE KINASE"/>
    <property type="match status" value="1"/>
</dbReference>
<name>A0ABS1J8J1_9BACL</name>
<dbReference type="SMART" id="SM00388">
    <property type="entry name" value="HisKA"/>
    <property type="match status" value="1"/>
</dbReference>
<evidence type="ECO:0000256" key="4">
    <source>
        <dbReference type="ARBA" id="ARBA00022679"/>
    </source>
</evidence>
<keyword evidence="5" id="KW-0547">Nucleotide-binding</keyword>
<dbReference type="InterPro" id="IPR004358">
    <property type="entry name" value="Sig_transdc_His_kin-like_C"/>
</dbReference>
<evidence type="ECO:0000256" key="5">
    <source>
        <dbReference type="ARBA" id="ARBA00022741"/>
    </source>
</evidence>
<dbReference type="Gene3D" id="3.30.450.20">
    <property type="entry name" value="PAS domain"/>
    <property type="match status" value="1"/>
</dbReference>
<proteinExistence type="predicted"/>
<keyword evidence="4" id="KW-0808">Transferase</keyword>
<keyword evidence="6" id="KW-0418">Kinase</keyword>